<dbReference type="EnsemblMetazoa" id="CJA19582.4">
    <property type="protein sequence ID" value="CJA19582.4"/>
    <property type="gene ID" value="WBGene00175153"/>
</dbReference>
<dbReference type="AlphaFoldDB" id="A0A8R1E3Q3"/>
<protein>
    <submittedName>
        <fullName evidence="1">MAM domain-containing protein</fullName>
    </submittedName>
</protein>
<reference evidence="1" key="2">
    <citation type="submission" date="2022-06" db="UniProtKB">
        <authorList>
            <consortium name="EnsemblMetazoa"/>
        </authorList>
    </citation>
    <scope>IDENTIFICATION</scope>
    <source>
        <strain evidence="1">DF5081</strain>
    </source>
</reference>
<dbReference type="EnsemblMetazoa" id="CJA19582.3">
    <property type="protein sequence ID" value="CJA19582.3"/>
    <property type="gene ID" value="WBGene00175153"/>
</dbReference>
<evidence type="ECO:0000313" key="1">
    <source>
        <dbReference type="EnsemblMetazoa" id="CJA19582.3"/>
    </source>
</evidence>
<name>A0A8R1E3Q3_CAEJA</name>
<dbReference type="EnsemblMetazoa" id="CJA19582.1">
    <property type="protein sequence ID" value="CJA19582.1"/>
    <property type="gene ID" value="WBGene00175153"/>
</dbReference>
<dbReference type="Gene3D" id="2.60.120.200">
    <property type="match status" value="1"/>
</dbReference>
<keyword evidence="2" id="KW-1185">Reference proteome</keyword>
<sequence length="191" mass="21630">MQTVVDTACNYLNHGLTKKPWTLRNRGYGYPLIGSNDIRPTRANGQFVSTILDSTDIAVLESPKFNATPNFNVLLFQYFRPSQMTTIRLCLGSRFTNPMKTVSSFVQCPSILRSVTAKNAYRWNTVHIQLPPGTTYFYLVAHNSEKSDIRSAIAIDNLRVAICDFKGFSTNYIKEATDFQKSPQVLKLQTF</sequence>
<dbReference type="PANTHER" id="PTHR35265">
    <property type="entry name" value="LEUKOSIALIN"/>
    <property type="match status" value="1"/>
</dbReference>
<evidence type="ECO:0000313" key="2">
    <source>
        <dbReference type="Proteomes" id="UP000005237"/>
    </source>
</evidence>
<dbReference type="InterPro" id="IPR038829">
    <property type="entry name" value="Leukosialin"/>
</dbReference>
<proteinExistence type="predicted"/>
<dbReference type="SUPFAM" id="SSF49899">
    <property type="entry name" value="Concanavalin A-like lectins/glucanases"/>
    <property type="match status" value="1"/>
</dbReference>
<dbReference type="PANTHER" id="PTHR35265:SF1">
    <property type="entry name" value="LEUKOSIALIN"/>
    <property type="match status" value="1"/>
</dbReference>
<dbReference type="InterPro" id="IPR013320">
    <property type="entry name" value="ConA-like_dom_sf"/>
</dbReference>
<reference evidence="2" key="1">
    <citation type="submission" date="2010-08" db="EMBL/GenBank/DDBJ databases">
        <authorList>
            <consortium name="Caenorhabditis japonica Sequencing Consortium"/>
            <person name="Wilson R.K."/>
        </authorList>
    </citation>
    <scope>NUCLEOTIDE SEQUENCE [LARGE SCALE GENOMIC DNA]</scope>
    <source>
        <strain evidence="2">DF5081</strain>
    </source>
</reference>
<dbReference type="EnsemblMetazoa" id="CJA19582.2">
    <property type="protein sequence ID" value="CJA19582.2"/>
    <property type="gene ID" value="WBGene00175153"/>
</dbReference>
<organism evidence="1 2">
    <name type="scientific">Caenorhabditis japonica</name>
    <dbReference type="NCBI Taxonomy" id="281687"/>
    <lineage>
        <taxon>Eukaryota</taxon>
        <taxon>Metazoa</taxon>
        <taxon>Ecdysozoa</taxon>
        <taxon>Nematoda</taxon>
        <taxon>Chromadorea</taxon>
        <taxon>Rhabditida</taxon>
        <taxon>Rhabditina</taxon>
        <taxon>Rhabditomorpha</taxon>
        <taxon>Rhabditoidea</taxon>
        <taxon>Rhabditidae</taxon>
        <taxon>Peloderinae</taxon>
        <taxon>Caenorhabditis</taxon>
    </lineage>
</organism>
<dbReference type="GO" id="GO:0004888">
    <property type="term" value="F:transmembrane signaling receptor activity"/>
    <property type="evidence" value="ECO:0007669"/>
    <property type="project" value="InterPro"/>
</dbReference>
<accession>A0A8R1E3Q3</accession>
<dbReference type="Proteomes" id="UP000005237">
    <property type="component" value="Unassembled WGS sequence"/>
</dbReference>